<name>A0A7D7LV39_9ACTN</name>
<accession>A0A7D7LV39</accession>
<organism evidence="2 3">
    <name type="scientific">Gordonia jinghuaiqii</name>
    <dbReference type="NCBI Taxonomy" id="2758710"/>
    <lineage>
        <taxon>Bacteria</taxon>
        <taxon>Bacillati</taxon>
        <taxon>Actinomycetota</taxon>
        <taxon>Actinomycetes</taxon>
        <taxon>Mycobacteriales</taxon>
        <taxon>Gordoniaceae</taxon>
        <taxon>Gordonia</taxon>
    </lineage>
</organism>
<dbReference type="EMBL" id="CP059491">
    <property type="protein sequence ID" value="QMT02341.1"/>
    <property type="molecule type" value="Genomic_DNA"/>
</dbReference>
<dbReference type="KEGG" id="gji:H1R19_04040"/>
<protein>
    <recommendedName>
        <fullName evidence="4">Ferredoxin</fullName>
    </recommendedName>
</protein>
<gene>
    <name evidence="2" type="ORF">H1R19_04040</name>
</gene>
<evidence type="ECO:0008006" key="4">
    <source>
        <dbReference type="Google" id="ProtNLM"/>
    </source>
</evidence>
<reference evidence="3" key="1">
    <citation type="submission" date="2020-07" db="EMBL/GenBank/DDBJ databases">
        <title>novel species isolated from the respiratory tract of Marmot.</title>
        <authorList>
            <person name="Zhang G."/>
        </authorList>
    </citation>
    <scope>NUCLEOTIDE SEQUENCE [LARGE SCALE GENOMIC DNA]</scope>
    <source>
        <strain evidence="3">686</strain>
    </source>
</reference>
<sequence length="137" mass="14751">MTRAVSRSPGWAKAPDFHDDPDRAARVQAATERDREHYLSGGMREIECRACHACVMVKKTSSFHTSVQWNADARNRCHGLEQMRAGGDETSGTGGNGPLLPGAMMPTCARLSASIDHGVIEGIIPAGSPDTDPDGYW</sequence>
<dbReference type="AlphaFoldDB" id="A0A7D7LV39"/>
<evidence type="ECO:0000313" key="3">
    <source>
        <dbReference type="Proteomes" id="UP000515663"/>
    </source>
</evidence>
<keyword evidence="3" id="KW-1185">Reference proteome</keyword>
<evidence type="ECO:0000313" key="2">
    <source>
        <dbReference type="EMBL" id="QMT02341.1"/>
    </source>
</evidence>
<proteinExistence type="predicted"/>
<dbReference type="Proteomes" id="UP000515663">
    <property type="component" value="Chromosome"/>
</dbReference>
<evidence type="ECO:0000256" key="1">
    <source>
        <dbReference type="SAM" id="MobiDB-lite"/>
    </source>
</evidence>
<dbReference type="RefSeq" id="WP_188329540.1">
    <property type="nucleotide sequence ID" value="NZ_CP059491.1"/>
</dbReference>
<feature type="region of interest" description="Disordered" evidence="1">
    <location>
        <begin position="1"/>
        <end position="21"/>
    </location>
</feature>